<comment type="caution">
    <text evidence="1">The sequence shown here is derived from an EMBL/GenBank/DDBJ whole genome shotgun (WGS) entry which is preliminary data.</text>
</comment>
<sequence>MELCVKLCNFVSSGLESVWRCHAWSQIRWTSHATTGKIGCPSITAVGRRLTLTARRLQVLWTFHGQFFPSARASPSLPFPSPAFHRLVPRPAYPPPLLHASGSGLAQPSLPFVGA</sequence>
<proteinExistence type="predicted"/>
<name>A0AAV4GGE1_9GAST</name>
<protein>
    <submittedName>
        <fullName evidence="1">Uncharacterized protein</fullName>
    </submittedName>
</protein>
<dbReference type="Proteomes" id="UP000762676">
    <property type="component" value="Unassembled WGS sequence"/>
</dbReference>
<evidence type="ECO:0000313" key="2">
    <source>
        <dbReference type="Proteomes" id="UP000762676"/>
    </source>
</evidence>
<reference evidence="1 2" key="1">
    <citation type="journal article" date="2021" name="Elife">
        <title>Chloroplast acquisition without the gene transfer in kleptoplastic sea slugs, Plakobranchus ocellatus.</title>
        <authorList>
            <person name="Maeda T."/>
            <person name="Takahashi S."/>
            <person name="Yoshida T."/>
            <person name="Shimamura S."/>
            <person name="Takaki Y."/>
            <person name="Nagai Y."/>
            <person name="Toyoda A."/>
            <person name="Suzuki Y."/>
            <person name="Arimoto A."/>
            <person name="Ishii H."/>
            <person name="Satoh N."/>
            <person name="Nishiyama T."/>
            <person name="Hasebe M."/>
            <person name="Maruyama T."/>
            <person name="Minagawa J."/>
            <person name="Obokata J."/>
            <person name="Shigenobu S."/>
        </authorList>
    </citation>
    <scope>NUCLEOTIDE SEQUENCE [LARGE SCALE GENOMIC DNA]</scope>
</reference>
<evidence type="ECO:0000313" key="1">
    <source>
        <dbReference type="EMBL" id="GFR84356.1"/>
    </source>
</evidence>
<dbReference type="AlphaFoldDB" id="A0AAV4GGE1"/>
<organism evidence="1 2">
    <name type="scientific">Elysia marginata</name>
    <dbReference type="NCBI Taxonomy" id="1093978"/>
    <lineage>
        <taxon>Eukaryota</taxon>
        <taxon>Metazoa</taxon>
        <taxon>Spiralia</taxon>
        <taxon>Lophotrochozoa</taxon>
        <taxon>Mollusca</taxon>
        <taxon>Gastropoda</taxon>
        <taxon>Heterobranchia</taxon>
        <taxon>Euthyneura</taxon>
        <taxon>Panpulmonata</taxon>
        <taxon>Sacoglossa</taxon>
        <taxon>Placobranchoidea</taxon>
        <taxon>Plakobranchidae</taxon>
        <taxon>Elysia</taxon>
    </lineage>
</organism>
<keyword evidence="2" id="KW-1185">Reference proteome</keyword>
<accession>A0AAV4GGE1</accession>
<dbReference type="EMBL" id="BMAT01001382">
    <property type="protein sequence ID" value="GFR84356.1"/>
    <property type="molecule type" value="Genomic_DNA"/>
</dbReference>
<gene>
    <name evidence="1" type="ORF">ElyMa_000669800</name>
</gene>